<proteinExistence type="predicted"/>
<organism evidence="1">
    <name type="scientific">Lepeophtheirus salmonis</name>
    <name type="common">Salmon louse</name>
    <name type="synonym">Caligus salmonis</name>
    <dbReference type="NCBI Taxonomy" id="72036"/>
    <lineage>
        <taxon>Eukaryota</taxon>
        <taxon>Metazoa</taxon>
        <taxon>Ecdysozoa</taxon>
        <taxon>Arthropoda</taxon>
        <taxon>Crustacea</taxon>
        <taxon>Multicrustacea</taxon>
        <taxon>Hexanauplia</taxon>
        <taxon>Copepoda</taxon>
        <taxon>Siphonostomatoida</taxon>
        <taxon>Caligidae</taxon>
        <taxon>Lepeophtheirus</taxon>
    </lineage>
</organism>
<sequence length="18" mass="2245">MTNEKSIFSKRSIRFWDV</sequence>
<accession>A0A0K2V221</accession>
<evidence type="ECO:0000313" key="1">
    <source>
        <dbReference type="EMBL" id="CDW44335.1"/>
    </source>
</evidence>
<protein>
    <submittedName>
        <fullName evidence="1">Uncharacterized protein</fullName>
    </submittedName>
</protein>
<name>A0A0K2V221_LEPSM</name>
<reference evidence="1" key="1">
    <citation type="submission" date="2014-05" db="EMBL/GenBank/DDBJ databases">
        <authorList>
            <person name="Chronopoulou M."/>
        </authorList>
    </citation>
    <scope>NUCLEOTIDE SEQUENCE</scope>
    <source>
        <tissue evidence="1">Whole organism</tissue>
    </source>
</reference>
<dbReference type="AlphaFoldDB" id="A0A0K2V221"/>
<dbReference type="EMBL" id="HACA01026974">
    <property type="protein sequence ID" value="CDW44335.1"/>
    <property type="molecule type" value="Transcribed_RNA"/>
</dbReference>